<feature type="region of interest" description="Disordered" evidence="1">
    <location>
        <begin position="234"/>
        <end position="254"/>
    </location>
</feature>
<dbReference type="EMBL" id="BGZK01000615">
    <property type="protein sequence ID" value="GBP53104.1"/>
    <property type="molecule type" value="Genomic_DNA"/>
</dbReference>
<organism evidence="2 3">
    <name type="scientific">Eumeta variegata</name>
    <name type="common">Bagworm moth</name>
    <name type="synonym">Eumeta japonica</name>
    <dbReference type="NCBI Taxonomy" id="151549"/>
    <lineage>
        <taxon>Eukaryota</taxon>
        <taxon>Metazoa</taxon>
        <taxon>Ecdysozoa</taxon>
        <taxon>Arthropoda</taxon>
        <taxon>Hexapoda</taxon>
        <taxon>Insecta</taxon>
        <taxon>Pterygota</taxon>
        <taxon>Neoptera</taxon>
        <taxon>Endopterygota</taxon>
        <taxon>Lepidoptera</taxon>
        <taxon>Glossata</taxon>
        <taxon>Ditrysia</taxon>
        <taxon>Tineoidea</taxon>
        <taxon>Psychidae</taxon>
        <taxon>Oiketicinae</taxon>
        <taxon>Eumeta</taxon>
    </lineage>
</organism>
<reference evidence="2 3" key="1">
    <citation type="journal article" date="2019" name="Commun. Biol.">
        <title>The bagworm genome reveals a unique fibroin gene that provides high tensile strength.</title>
        <authorList>
            <person name="Kono N."/>
            <person name="Nakamura H."/>
            <person name="Ohtoshi R."/>
            <person name="Tomita M."/>
            <person name="Numata K."/>
            <person name="Arakawa K."/>
        </authorList>
    </citation>
    <scope>NUCLEOTIDE SEQUENCE [LARGE SCALE GENOMIC DNA]</scope>
</reference>
<evidence type="ECO:0000313" key="2">
    <source>
        <dbReference type="EMBL" id="GBP53104.1"/>
    </source>
</evidence>
<sequence length="254" mass="28222">MLKSKLDLIYYSMDTKGIHAYTSGPAPGADRHVTVGYCRSESCARYVSADWRLNVKQNVKKTNASHRSNCTLSVFPECTRELRTSSRDAIVFPLEHFRWKAKPNVADENTGRPGPPPPARRPTRPMNESYRRNIEFHCATADTCLFVESNRSRKTNGNPRPSGPARPETVSRVILRFNLATPLTGRNRFRSCTDEILRGVAAGGGRRAAAGGRAPYCSPSIKLRRCYAYEAGADGPRKLNHQSDSAARPRAMPT</sequence>
<evidence type="ECO:0000313" key="3">
    <source>
        <dbReference type="Proteomes" id="UP000299102"/>
    </source>
</evidence>
<accession>A0A4C1WSL2</accession>
<keyword evidence="3" id="KW-1185">Reference proteome</keyword>
<feature type="region of interest" description="Disordered" evidence="1">
    <location>
        <begin position="149"/>
        <end position="169"/>
    </location>
</feature>
<dbReference type="AlphaFoldDB" id="A0A4C1WSL2"/>
<evidence type="ECO:0000256" key="1">
    <source>
        <dbReference type="SAM" id="MobiDB-lite"/>
    </source>
</evidence>
<dbReference type="Proteomes" id="UP000299102">
    <property type="component" value="Unassembled WGS sequence"/>
</dbReference>
<gene>
    <name evidence="2" type="ORF">EVAR_43390_1</name>
</gene>
<name>A0A4C1WSL2_EUMVA</name>
<feature type="region of interest" description="Disordered" evidence="1">
    <location>
        <begin position="103"/>
        <end position="126"/>
    </location>
</feature>
<proteinExistence type="predicted"/>
<protein>
    <submittedName>
        <fullName evidence="2">Uncharacterized protein</fullName>
    </submittedName>
</protein>
<comment type="caution">
    <text evidence="2">The sequence shown here is derived from an EMBL/GenBank/DDBJ whole genome shotgun (WGS) entry which is preliminary data.</text>
</comment>